<sequence length="79" mass="8801">MLNSAVVISAGSRRRYLSVAEAEAEFGISRWTWRRMAYDGRIASSKVGTRLLIPVGECDRVIREGARPRLAEAVKRLPA</sequence>
<name>A0A2Z5FT23_9BACT</name>
<organism evidence="2 3">
    <name type="scientific">Acidisarcina polymorpha</name>
    <dbReference type="NCBI Taxonomy" id="2211140"/>
    <lineage>
        <taxon>Bacteria</taxon>
        <taxon>Pseudomonadati</taxon>
        <taxon>Acidobacteriota</taxon>
        <taxon>Terriglobia</taxon>
        <taxon>Terriglobales</taxon>
        <taxon>Acidobacteriaceae</taxon>
        <taxon>Acidisarcina</taxon>
    </lineage>
</organism>
<dbReference type="AlphaFoldDB" id="A0A2Z5FT23"/>
<dbReference type="RefSeq" id="WP_161557123.1">
    <property type="nucleotide sequence ID" value="NZ_CP030840.1"/>
</dbReference>
<protein>
    <recommendedName>
        <fullName evidence="1">Helix-turn-helix domain-containing protein</fullName>
    </recommendedName>
</protein>
<keyword evidence="3" id="KW-1185">Reference proteome</keyword>
<feature type="domain" description="Helix-turn-helix" evidence="1">
    <location>
        <begin position="16"/>
        <end position="59"/>
    </location>
</feature>
<dbReference type="EMBL" id="CP030840">
    <property type="protein sequence ID" value="AXC09636.1"/>
    <property type="molecule type" value="Genomic_DNA"/>
</dbReference>
<accession>A0A2Z5FT23</accession>
<gene>
    <name evidence="2" type="ORF">ACPOL_0251</name>
</gene>
<proteinExistence type="predicted"/>
<dbReference type="InterPro" id="IPR041657">
    <property type="entry name" value="HTH_17"/>
</dbReference>
<reference evidence="2 3" key="1">
    <citation type="journal article" date="2018" name="Front. Microbiol.">
        <title>Hydrolytic Capabilities as a Key to Environmental Success: Chitinolytic and Cellulolytic Acidobacteria From Acidic Sub-arctic Soils and Boreal Peatlands.</title>
        <authorList>
            <person name="Belova S.E."/>
            <person name="Ravin N.V."/>
            <person name="Pankratov T.A."/>
            <person name="Rakitin A.L."/>
            <person name="Ivanova A.A."/>
            <person name="Beletsky A.V."/>
            <person name="Mardanov A.V."/>
            <person name="Sinninghe Damste J.S."/>
            <person name="Dedysh S.N."/>
        </authorList>
    </citation>
    <scope>NUCLEOTIDE SEQUENCE [LARGE SCALE GENOMIC DNA]</scope>
    <source>
        <strain evidence="2 3">SBC82</strain>
    </source>
</reference>
<dbReference type="Pfam" id="PF12728">
    <property type="entry name" value="HTH_17"/>
    <property type="match status" value="1"/>
</dbReference>
<dbReference type="Proteomes" id="UP000253606">
    <property type="component" value="Chromosome"/>
</dbReference>
<dbReference type="KEGG" id="abas:ACPOL_0251"/>
<evidence type="ECO:0000313" key="3">
    <source>
        <dbReference type="Proteomes" id="UP000253606"/>
    </source>
</evidence>
<evidence type="ECO:0000259" key="1">
    <source>
        <dbReference type="Pfam" id="PF12728"/>
    </source>
</evidence>
<evidence type="ECO:0000313" key="2">
    <source>
        <dbReference type="EMBL" id="AXC09636.1"/>
    </source>
</evidence>